<accession>M2LBS0</accession>
<dbReference type="EMBL" id="KB445564">
    <property type="protein sequence ID" value="EMC91327.1"/>
    <property type="molecule type" value="Genomic_DNA"/>
</dbReference>
<dbReference type="SUPFAM" id="SSF55729">
    <property type="entry name" value="Acyl-CoA N-acyltransferases (Nat)"/>
    <property type="match status" value="1"/>
</dbReference>
<dbReference type="GO" id="GO:0008080">
    <property type="term" value="F:N-acetyltransferase activity"/>
    <property type="evidence" value="ECO:0007669"/>
    <property type="project" value="InterPro"/>
</dbReference>
<dbReference type="PANTHER" id="PTHR13256:SF16">
    <property type="entry name" value="ALPHA_BETA-TUBULIN-N-ACETYLTRANSFERASE 9"/>
    <property type="match status" value="1"/>
</dbReference>
<evidence type="ECO:0000313" key="5">
    <source>
        <dbReference type="EMBL" id="EMC91327.1"/>
    </source>
</evidence>
<dbReference type="GeneID" id="19114144"/>
<sequence>MKLNEHQAVSAPKCLLVPYSVHHVSTYHEWMQDPELQEITASEPLTLDEEYGMQRTWHDDRDKLTFIICLPLHHTAHGTTQRPAVRPGIDDAPLRMIGDVNLFLSSSAHDNSEDVAGEVSLMIARPELRGQGYGRAALKAFIYFILTQWDTIYAEYADELQHPASGELKWLWVKVHESNVASKALFESVGFRQHSDHADVFGELELR</sequence>
<dbReference type="OMA" id="WHVPRYH"/>
<dbReference type="Proteomes" id="UP000011761">
    <property type="component" value="Unassembled WGS sequence"/>
</dbReference>
<keyword evidence="3" id="KW-0012">Acyltransferase</keyword>
<dbReference type="AlphaFoldDB" id="M2LBS0"/>
<comment type="similarity">
    <text evidence="1">Belongs to the acetyltransferase family. GNAT subfamily.</text>
</comment>
<feature type="non-terminal residue" evidence="5">
    <location>
        <position position="207"/>
    </location>
</feature>
<evidence type="ECO:0000256" key="2">
    <source>
        <dbReference type="ARBA" id="ARBA00022679"/>
    </source>
</evidence>
<reference evidence="5 6" key="1">
    <citation type="journal article" date="2012" name="PLoS Pathog.">
        <title>Diverse lifestyles and strategies of plant pathogenesis encoded in the genomes of eighteen Dothideomycetes fungi.</title>
        <authorList>
            <person name="Ohm R.A."/>
            <person name="Feau N."/>
            <person name="Henrissat B."/>
            <person name="Schoch C.L."/>
            <person name="Horwitz B.A."/>
            <person name="Barry K.W."/>
            <person name="Condon B.J."/>
            <person name="Copeland A.C."/>
            <person name="Dhillon B."/>
            <person name="Glaser F."/>
            <person name="Hesse C.N."/>
            <person name="Kosti I."/>
            <person name="LaButti K."/>
            <person name="Lindquist E.A."/>
            <person name="Lucas S."/>
            <person name="Salamov A.A."/>
            <person name="Bradshaw R.E."/>
            <person name="Ciuffetti L."/>
            <person name="Hamelin R.C."/>
            <person name="Kema G.H.J."/>
            <person name="Lawrence C."/>
            <person name="Scott J.A."/>
            <person name="Spatafora J.W."/>
            <person name="Turgeon B.G."/>
            <person name="de Wit P.J.G.M."/>
            <person name="Zhong S."/>
            <person name="Goodwin S.B."/>
            <person name="Grigoriev I.V."/>
        </authorList>
    </citation>
    <scope>NUCLEOTIDE SEQUENCE [LARGE SCALE GENOMIC DNA]</scope>
    <source>
        <strain evidence="5 6">UAMH 10762</strain>
    </source>
</reference>
<dbReference type="Gene3D" id="3.40.630.30">
    <property type="match status" value="1"/>
</dbReference>
<dbReference type="KEGG" id="bcom:BAUCODRAFT_41791"/>
<dbReference type="InterPro" id="IPR016181">
    <property type="entry name" value="Acyl_CoA_acyltransferase"/>
</dbReference>
<keyword evidence="6" id="KW-1185">Reference proteome</keyword>
<proteinExistence type="inferred from homology"/>
<dbReference type="InterPro" id="IPR000182">
    <property type="entry name" value="GNAT_dom"/>
</dbReference>
<evidence type="ECO:0000256" key="3">
    <source>
        <dbReference type="ARBA" id="ARBA00023315"/>
    </source>
</evidence>
<dbReference type="HOGENOM" id="CLU_073102_0_0_1"/>
<evidence type="ECO:0000259" key="4">
    <source>
        <dbReference type="Pfam" id="PF13302"/>
    </source>
</evidence>
<dbReference type="eggNOG" id="KOG4135">
    <property type="taxonomic scope" value="Eukaryota"/>
</dbReference>
<dbReference type="OrthoDB" id="5043642at2759"/>
<organism evidence="5 6">
    <name type="scientific">Baudoinia panamericana (strain UAMH 10762)</name>
    <name type="common">Angels' share fungus</name>
    <name type="synonym">Baudoinia compniacensis (strain UAMH 10762)</name>
    <dbReference type="NCBI Taxonomy" id="717646"/>
    <lineage>
        <taxon>Eukaryota</taxon>
        <taxon>Fungi</taxon>
        <taxon>Dikarya</taxon>
        <taxon>Ascomycota</taxon>
        <taxon>Pezizomycotina</taxon>
        <taxon>Dothideomycetes</taxon>
        <taxon>Dothideomycetidae</taxon>
        <taxon>Mycosphaerellales</taxon>
        <taxon>Teratosphaeriaceae</taxon>
        <taxon>Baudoinia</taxon>
    </lineage>
</organism>
<dbReference type="RefSeq" id="XP_007681442.1">
    <property type="nucleotide sequence ID" value="XM_007683252.1"/>
</dbReference>
<dbReference type="Pfam" id="PF13302">
    <property type="entry name" value="Acetyltransf_3"/>
    <property type="match status" value="1"/>
</dbReference>
<gene>
    <name evidence="5" type="ORF">BAUCODRAFT_41791</name>
</gene>
<evidence type="ECO:0000256" key="1">
    <source>
        <dbReference type="ARBA" id="ARBA00009342"/>
    </source>
</evidence>
<evidence type="ECO:0000313" key="6">
    <source>
        <dbReference type="Proteomes" id="UP000011761"/>
    </source>
</evidence>
<dbReference type="InterPro" id="IPR039135">
    <property type="entry name" value="NAT9-like"/>
</dbReference>
<dbReference type="PANTHER" id="PTHR13256">
    <property type="entry name" value="N-ACETYLTRANSFERASE 9"/>
    <property type="match status" value="1"/>
</dbReference>
<protein>
    <recommendedName>
        <fullName evidence="4">N-acetyltransferase domain-containing protein</fullName>
    </recommendedName>
</protein>
<name>M2LBS0_BAUPA</name>
<keyword evidence="2" id="KW-0808">Transferase</keyword>
<feature type="domain" description="N-acetyltransferase" evidence="4">
    <location>
        <begin position="15"/>
        <end position="192"/>
    </location>
</feature>